<evidence type="ECO:0000256" key="10">
    <source>
        <dbReference type="RuleBase" id="RU362071"/>
    </source>
</evidence>
<dbReference type="PRINTS" id="PR00953">
    <property type="entry name" value="TYPE3IMRPROT"/>
</dbReference>
<dbReference type="EMBL" id="OCMU01000001">
    <property type="protein sequence ID" value="SOD17469.1"/>
    <property type="molecule type" value="Genomic_DNA"/>
</dbReference>
<protein>
    <recommendedName>
        <fullName evidence="3 9">Flagellar biosynthetic protein FliR</fullName>
    </recommendedName>
</protein>
<evidence type="ECO:0000313" key="14">
    <source>
        <dbReference type="EMBL" id="SOD17469.1"/>
    </source>
</evidence>
<proteinExistence type="inferred from homology"/>
<dbReference type="Pfam" id="PF01311">
    <property type="entry name" value="Bac_export_1"/>
    <property type="match status" value="1"/>
</dbReference>
<sequence>MINITTAEFNTLLAAFLWPLSRILALIASAPILGNPSTPVRVKLGLAIMITILVLPLVEKSLPQIDPASGIGLVILLQQVLIGVAIGFVMRVVFVAVEMAGELIGLQMGLGFAVFFDPQNSGQIDIIGRFLGVIASLAFLAMDGHLLMIALISQSFSTLPIGSAALTDVTFTTLANWGGEIFKSGLQLSLPVLTALLITNLALGILTRVAPQLNIFAVGFPLTLAIGFLVLGLSMPFYTPILEYLVHDGLKLMMGILNIDDINMP</sequence>
<dbReference type="PANTHER" id="PTHR30065">
    <property type="entry name" value="FLAGELLAR BIOSYNTHETIC PROTEIN FLIR"/>
    <property type="match status" value="1"/>
</dbReference>
<dbReference type="GO" id="GO:0006605">
    <property type="term" value="P:protein targeting"/>
    <property type="evidence" value="ECO:0007669"/>
    <property type="project" value="UniProtKB-UniRule"/>
</dbReference>
<evidence type="ECO:0000313" key="17">
    <source>
        <dbReference type="Proteomes" id="UP000219335"/>
    </source>
</evidence>
<evidence type="ECO:0000256" key="6">
    <source>
        <dbReference type="ARBA" id="ARBA00022989"/>
    </source>
</evidence>
<dbReference type="RefSeq" id="WP_062558068.1">
    <property type="nucleotide sequence ID" value="NZ_CP013341.1"/>
</dbReference>
<dbReference type="NCBIfam" id="TIGR01400">
    <property type="entry name" value="fliR"/>
    <property type="match status" value="1"/>
</dbReference>
<keyword evidence="4 10" id="KW-1003">Cell membrane</keyword>
<keyword evidence="7 10" id="KW-0472">Membrane</keyword>
<keyword evidence="11" id="KW-0966">Cell projection</keyword>
<organism evidence="11 18">
    <name type="scientific">Nitrosomonas ureae</name>
    <dbReference type="NCBI Taxonomy" id="44577"/>
    <lineage>
        <taxon>Bacteria</taxon>
        <taxon>Pseudomonadati</taxon>
        <taxon>Pseudomonadota</taxon>
        <taxon>Betaproteobacteria</taxon>
        <taxon>Nitrosomonadales</taxon>
        <taxon>Nitrosomonadaceae</taxon>
        <taxon>Nitrosomonas</taxon>
    </lineage>
</organism>
<dbReference type="KEGG" id="nur:ATY38_03455"/>
<evidence type="ECO:0000256" key="8">
    <source>
        <dbReference type="ARBA" id="ARBA00023143"/>
    </source>
</evidence>
<evidence type="ECO:0000313" key="18">
    <source>
        <dbReference type="Proteomes" id="UP000244110"/>
    </source>
</evidence>
<dbReference type="GO" id="GO:0005886">
    <property type="term" value="C:plasma membrane"/>
    <property type="evidence" value="ECO:0007669"/>
    <property type="project" value="UniProtKB-SubCell"/>
</dbReference>
<dbReference type="PANTHER" id="PTHR30065:SF8">
    <property type="entry name" value="FLAGELLAR BIOSYNTHETIC PROTEIN FLIR"/>
    <property type="match status" value="1"/>
</dbReference>
<dbReference type="InterPro" id="IPR002010">
    <property type="entry name" value="T3SS_IM_R"/>
</dbReference>
<comment type="function">
    <text evidence="1 10">Role in flagellar biosynthesis.</text>
</comment>
<dbReference type="GO" id="GO:0044780">
    <property type="term" value="P:bacterial-type flagellum assembly"/>
    <property type="evidence" value="ECO:0007669"/>
    <property type="project" value="UniProtKB-UniRule"/>
</dbReference>
<dbReference type="InterPro" id="IPR006303">
    <property type="entry name" value="FliR"/>
</dbReference>
<comment type="similarity">
    <text evidence="2 10">Belongs to the FliR/MopE/SpaR family.</text>
</comment>
<dbReference type="Proteomes" id="UP000244110">
    <property type="component" value="Unassembled WGS sequence"/>
</dbReference>
<keyword evidence="11" id="KW-0969">Cilium</keyword>
<evidence type="ECO:0000256" key="3">
    <source>
        <dbReference type="ARBA" id="ARBA00021717"/>
    </source>
</evidence>
<dbReference type="OrthoDB" id="9797790at2"/>
<evidence type="ECO:0000256" key="1">
    <source>
        <dbReference type="ARBA" id="ARBA00002578"/>
    </source>
</evidence>
<comment type="subcellular location">
    <subcellularLocation>
        <location evidence="10">Cell membrane</location>
        <topology evidence="10">Multi-pass membrane protein</topology>
    </subcellularLocation>
    <subcellularLocation>
        <location evidence="10">Bacterial flagellum basal body</location>
    </subcellularLocation>
</comment>
<evidence type="ECO:0000313" key="11">
    <source>
        <dbReference type="EMBL" id="PTQ87455.1"/>
    </source>
</evidence>
<reference evidence="16" key="1">
    <citation type="submission" date="2016-10" db="EMBL/GenBank/DDBJ databases">
        <authorList>
            <person name="Varghese N."/>
            <person name="Submissions S."/>
        </authorList>
    </citation>
    <scope>NUCLEOTIDE SEQUENCE [LARGE SCALE GENOMIC DNA]</scope>
    <source>
        <strain evidence="16">Nm10</strain>
    </source>
</reference>
<reference evidence="14 17" key="3">
    <citation type="submission" date="2017-09" db="EMBL/GenBank/DDBJ databases">
        <authorList>
            <person name="Ehlers B."/>
            <person name="Leendertz F.H."/>
        </authorList>
    </citation>
    <scope>NUCLEOTIDE SEQUENCE [LARGE SCALE GENOMIC DNA]</scope>
    <source>
        <strain evidence="14 17">Nm42</strain>
    </source>
</reference>
<evidence type="ECO:0000256" key="4">
    <source>
        <dbReference type="ARBA" id="ARBA00022475"/>
    </source>
</evidence>
<feature type="transmembrane region" description="Helical" evidence="10">
    <location>
        <begin position="213"/>
        <end position="238"/>
    </location>
</feature>
<evidence type="ECO:0000256" key="9">
    <source>
        <dbReference type="NCBIfam" id="TIGR01400"/>
    </source>
</evidence>
<dbReference type="EMBL" id="FOFX01000001">
    <property type="protein sequence ID" value="SEP64791.1"/>
    <property type="molecule type" value="Genomic_DNA"/>
</dbReference>
<feature type="transmembrane region" description="Helical" evidence="10">
    <location>
        <begin position="100"/>
        <end position="118"/>
    </location>
</feature>
<feature type="transmembrane region" description="Helical" evidence="10">
    <location>
        <begin position="70"/>
        <end position="94"/>
    </location>
</feature>
<evidence type="ECO:0000256" key="7">
    <source>
        <dbReference type="ARBA" id="ARBA00023136"/>
    </source>
</evidence>
<reference evidence="12 15" key="2">
    <citation type="submission" date="2016-10" db="EMBL/GenBank/DDBJ databases">
        <authorList>
            <person name="de Groot N.N."/>
        </authorList>
    </citation>
    <scope>NUCLEOTIDE SEQUENCE [LARGE SCALE GENOMIC DNA]</scope>
    <source>
        <strain evidence="12">Nm10</strain>
        <strain evidence="13 15">Nm9</strain>
    </source>
</reference>
<feature type="transmembrane region" description="Helical" evidence="10">
    <location>
        <begin position="186"/>
        <end position="206"/>
    </location>
</feature>
<feature type="transmembrane region" description="Helical" evidence="10">
    <location>
        <begin position="12"/>
        <end position="34"/>
    </location>
</feature>
<reference evidence="11 18" key="4">
    <citation type="submission" date="2018-04" db="EMBL/GenBank/DDBJ databases">
        <title>Active sludge and wastewater microbial communities from Klosterneuburg, Austria.</title>
        <authorList>
            <person name="Wagner M."/>
        </authorList>
    </citation>
    <scope>NUCLEOTIDE SEQUENCE [LARGE SCALE GENOMIC DNA]</scope>
    <source>
        <strain evidence="11 18">Nm4</strain>
    </source>
</reference>
<accession>A0A0S3AGS4</accession>
<dbReference type="EMBL" id="QAOL01000005">
    <property type="protein sequence ID" value="PTQ87455.1"/>
    <property type="molecule type" value="Genomic_DNA"/>
</dbReference>
<dbReference type="AlphaFoldDB" id="A0A0S3AGS4"/>
<dbReference type="Proteomes" id="UP000181998">
    <property type="component" value="Unassembled WGS sequence"/>
</dbReference>
<keyword evidence="16" id="KW-1185">Reference proteome</keyword>
<feature type="transmembrane region" description="Helical" evidence="10">
    <location>
        <begin position="130"/>
        <end position="152"/>
    </location>
</feature>
<name>A0A0S3AGS4_9PROT</name>
<keyword evidence="11" id="KW-0282">Flagellum</keyword>
<gene>
    <name evidence="11" type="ORF">C8R28_100561</name>
    <name evidence="12" type="ORF">SAMN05216406_10759</name>
    <name evidence="13" type="ORF">SAMN05421510_100191</name>
    <name evidence="14" type="ORF">SAMN06297164_1205</name>
</gene>
<dbReference type="EMBL" id="FNLN01000007">
    <property type="protein sequence ID" value="SDT87705.1"/>
    <property type="molecule type" value="Genomic_DNA"/>
</dbReference>
<evidence type="ECO:0000313" key="12">
    <source>
        <dbReference type="EMBL" id="SDT87705.1"/>
    </source>
</evidence>
<dbReference type="Proteomes" id="UP000219335">
    <property type="component" value="Unassembled WGS sequence"/>
</dbReference>
<keyword evidence="8 10" id="KW-0975">Bacterial flagellum</keyword>
<evidence type="ECO:0000256" key="2">
    <source>
        <dbReference type="ARBA" id="ARBA00009772"/>
    </source>
</evidence>
<keyword evidence="6 10" id="KW-1133">Transmembrane helix</keyword>
<dbReference type="GO" id="GO:0009425">
    <property type="term" value="C:bacterial-type flagellum basal body"/>
    <property type="evidence" value="ECO:0007669"/>
    <property type="project" value="UniProtKB-SubCell"/>
</dbReference>
<dbReference type="Proteomes" id="UP000182882">
    <property type="component" value="Unassembled WGS sequence"/>
</dbReference>
<evidence type="ECO:0000313" key="13">
    <source>
        <dbReference type="EMBL" id="SEP64791.1"/>
    </source>
</evidence>
<evidence type="ECO:0000313" key="15">
    <source>
        <dbReference type="Proteomes" id="UP000181998"/>
    </source>
</evidence>
<evidence type="ECO:0000313" key="16">
    <source>
        <dbReference type="Proteomes" id="UP000182882"/>
    </source>
</evidence>
<evidence type="ECO:0000256" key="5">
    <source>
        <dbReference type="ARBA" id="ARBA00022692"/>
    </source>
</evidence>
<dbReference type="STRING" id="44577.ATY38_03455"/>
<keyword evidence="5 10" id="KW-0812">Transmembrane</keyword>
<feature type="transmembrane region" description="Helical" evidence="10">
    <location>
        <begin position="40"/>
        <end position="58"/>
    </location>
</feature>